<organism evidence="9 10">
    <name type="scientific">Amycolatopsis minnesotensis</name>
    <dbReference type="NCBI Taxonomy" id="337894"/>
    <lineage>
        <taxon>Bacteria</taxon>
        <taxon>Bacillati</taxon>
        <taxon>Actinomycetota</taxon>
        <taxon>Actinomycetes</taxon>
        <taxon>Pseudonocardiales</taxon>
        <taxon>Pseudonocardiaceae</taxon>
        <taxon>Amycolatopsis</taxon>
    </lineage>
</organism>
<dbReference type="SMART" id="SM00812">
    <property type="entry name" value="Alpha_L_fucos"/>
    <property type="match status" value="1"/>
</dbReference>
<protein>
    <recommendedName>
        <fullName evidence="3">alpha-L-fucosidase</fullName>
        <ecNumber evidence="3">3.2.1.51</ecNumber>
    </recommendedName>
</protein>
<dbReference type="PRINTS" id="PR00741">
    <property type="entry name" value="GLHYDRLASE29"/>
</dbReference>
<gene>
    <name evidence="9" type="ORF">GCM10009754_53250</name>
</gene>
<dbReference type="RefSeq" id="WP_344424411.1">
    <property type="nucleotide sequence ID" value="NZ_BAAANN010000022.1"/>
</dbReference>
<dbReference type="Pfam" id="PF01120">
    <property type="entry name" value="Alpha_L_fucos"/>
    <property type="match status" value="1"/>
</dbReference>
<evidence type="ECO:0000259" key="8">
    <source>
        <dbReference type="Pfam" id="PF01120"/>
    </source>
</evidence>
<evidence type="ECO:0000256" key="5">
    <source>
        <dbReference type="ARBA" id="ARBA00022801"/>
    </source>
</evidence>
<dbReference type="InterPro" id="IPR000933">
    <property type="entry name" value="Glyco_hydro_29"/>
</dbReference>
<evidence type="ECO:0000256" key="3">
    <source>
        <dbReference type="ARBA" id="ARBA00012662"/>
    </source>
</evidence>
<dbReference type="InterPro" id="IPR016286">
    <property type="entry name" value="FUC_metazoa-typ"/>
</dbReference>
<proteinExistence type="inferred from homology"/>
<dbReference type="EC" id="3.2.1.51" evidence="3"/>
<comment type="function">
    <text evidence="1">Alpha-L-fucosidase is responsible for hydrolyzing the alpha-1,6-linked fucose joined to the reducing-end N-acetylglucosamine of the carbohydrate moieties of glycoproteins.</text>
</comment>
<dbReference type="EMBL" id="BAAANN010000022">
    <property type="protein sequence ID" value="GAA1972105.1"/>
    <property type="molecule type" value="Genomic_DNA"/>
</dbReference>
<keyword evidence="10" id="KW-1185">Reference proteome</keyword>
<dbReference type="InterPro" id="IPR013780">
    <property type="entry name" value="Glyco_hydro_b"/>
</dbReference>
<comment type="similarity">
    <text evidence="2">Belongs to the glycosyl hydrolase 29 family.</text>
</comment>
<dbReference type="Gene3D" id="3.20.20.80">
    <property type="entry name" value="Glycosidases"/>
    <property type="match status" value="1"/>
</dbReference>
<evidence type="ECO:0000256" key="7">
    <source>
        <dbReference type="SAM" id="SignalP"/>
    </source>
</evidence>
<dbReference type="InterPro" id="IPR017853">
    <property type="entry name" value="GH"/>
</dbReference>
<keyword evidence="6" id="KW-0326">Glycosidase</keyword>
<dbReference type="PANTHER" id="PTHR10030:SF37">
    <property type="entry name" value="ALPHA-L-FUCOSIDASE-RELATED"/>
    <property type="match status" value="1"/>
</dbReference>
<keyword evidence="4 7" id="KW-0732">Signal</keyword>
<dbReference type="InterPro" id="IPR057739">
    <property type="entry name" value="Glyco_hydro_29_N"/>
</dbReference>
<name>A0ABN2RNC6_9PSEU</name>
<evidence type="ECO:0000256" key="6">
    <source>
        <dbReference type="ARBA" id="ARBA00023295"/>
    </source>
</evidence>
<feature type="chain" id="PRO_5045906676" description="alpha-L-fucosidase" evidence="7">
    <location>
        <begin position="27"/>
        <end position="565"/>
    </location>
</feature>
<evidence type="ECO:0000256" key="2">
    <source>
        <dbReference type="ARBA" id="ARBA00007951"/>
    </source>
</evidence>
<evidence type="ECO:0000256" key="1">
    <source>
        <dbReference type="ARBA" id="ARBA00004071"/>
    </source>
</evidence>
<feature type="domain" description="Glycoside hydrolase family 29 N-terminal" evidence="8">
    <location>
        <begin position="43"/>
        <end position="353"/>
    </location>
</feature>
<reference evidence="9 10" key="1">
    <citation type="journal article" date="2019" name="Int. J. Syst. Evol. Microbiol.">
        <title>The Global Catalogue of Microorganisms (GCM) 10K type strain sequencing project: providing services to taxonomists for standard genome sequencing and annotation.</title>
        <authorList>
            <consortium name="The Broad Institute Genomics Platform"/>
            <consortium name="The Broad Institute Genome Sequencing Center for Infectious Disease"/>
            <person name="Wu L."/>
            <person name="Ma J."/>
        </authorList>
    </citation>
    <scope>NUCLEOTIDE SEQUENCE [LARGE SCALE GENOMIC DNA]</scope>
    <source>
        <strain evidence="9 10">JCM 14545</strain>
    </source>
</reference>
<evidence type="ECO:0000313" key="10">
    <source>
        <dbReference type="Proteomes" id="UP001501116"/>
    </source>
</evidence>
<accession>A0ABN2RNC6</accession>
<dbReference type="Proteomes" id="UP001501116">
    <property type="component" value="Unassembled WGS sequence"/>
</dbReference>
<feature type="signal peptide" evidence="7">
    <location>
        <begin position="1"/>
        <end position="26"/>
    </location>
</feature>
<evidence type="ECO:0000313" key="9">
    <source>
        <dbReference type="EMBL" id="GAA1972105.1"/>
    </source>
</evidence>
<comment type="caution">
    <text evidence="9">The sequence shown here is derived from an EMBL/GenBank/DDBJ whole genome shotgun (WGS) entry which is preliminary data.</text>
</comment>
<dbReference type="Gene3D" id="2.60.40.1180">
    <property type="entry name" value="Golgi alpha-mannosidase II"/>
    <property type="match status" value="1"/>
</dbReference>
<sequence length="565" mass="60493">MARRSRLAALAAALLCLVLGAAPAAAAVPGKALTGVPAALPLSENPAVAAWQRLRFGMMLHWGLYSQLGGYFDGKRQTIGYPEQIKAWMHISDADYLDVAKGFSAPKFDAGAICGLAKAAGAKYLVITSKHHDGFAMWDTRTTGYNVKRATPFGTDPLRALSTACHRAGIGFGVYFSIIDWTKMTPEPNENLNPVPEPLMPFLQAQLKELMTGYGKIDEVWFDMGAPTAAQSAALAATVHRYQPSALVNSRVWNNKGDFEVGGDNKVPDTPYASPWQSVESVFPQCWGYCTWPSADRSPGALAAQVRAKAVNLLNMTANGGQYLLNVGPKGDGSIDPFDASVLRGVGDWTRRNPGAALGARPTRFPAQPWGKITADNSNLYLGVTKWPTGGEIRVPALASEVTSVTAEGTGQPLRHRRDGADLVVTLPATPPDPVLPVIRVHTAGTPRTVPATTVTGDSGRWRIGANKLTPGRSTMGEIRQTGYLASTGFLPSLVSARVDADGIDPRTTYRITMGGQRFDVSGRKLRTGPFLVFPKQVTEFSIERAHPDYAGQPLGLTVRGVDVS</sequence>
<evidence type="ECO:0000256" key="4">
    <source>
        <dbReference type="ARBA" id="ARBA00022729"/>
    </source>
</evidence>
<keyword evidence="5" id="KW-0378">Hydrolase</keyword>
<dbReference type="PANTHER" id="PTHR10030">
    <property type="entry name" value="ALPHA-L-FUCOSIDASE"/>
    <property type="match status" value="1"/>
</dbReference>
<dbReference type="SUPFAM" id="SSF51445">
    <property type="entry name" value="(Trans)glycosidases"/>
    <property type="match status" value="1"/>
</dbReference>